<evidence type="ECO:0000256" key="13">
    <source>
        <dbReference type="ARBA" id="ARBA00030350"/>
    </source>
</evidence>
<evidence type="ECO:0000256" key="8">
    <source>
        <dbReference type="ARBA" id="ARBA00022989"/>
    </source>
</evidence>
<evidence type="ECO:0000313" key="15">
    <source>
        <dbReference type="Proteomes" id="UP001472677"/>
    </source>
</evidence>
<gene>
    <name evidence="14" type="ORF">V6N12_017124</name>
</gene>
<reference evidence="14 15" key="1">
    <citation type="journal article" date="2024" name="G3 (Bethesda)">
        <title>Genome assembly of Hibiscus sabdariffa L. provides insights into metabolisms of medicinal natural products.</title>
        <authorList>
            <person name="Kim T."/>
        </authorList>
    </citation>
    <scope>NUCLEOTIDE SEQUENCE [LARGE SCALE GENOMIC DNA]</scope>
    <source>
        <strain evidence="14">TK-2024</strain>
        <tissue evidence="14">Old leaves</tissue>
    </source>
</reference>
<evidence type="ECO:0000256" key="4">
    <source>
        <dbReference type="ARBA" id="ARBA00022676"/>
    </source>
</evidence>
<sequence length="301" mass="34252">MSEFQRLRCRVAYHALQFRPEIQILGRRMVERLRAWGQPFLAYHPDFAKMLIQARKEMGNGTKKRDGQILKNNLEVIFNDQVGLLLRAMGYPSKTIIYLAGSQTFGGQRLLIPLRAMFGNLLEGWYGWITETDKEPSPSPMDLRRQAHRLLWDALDYIVSVDADADAFFPGFNNDGSGWPDFSGLVMGQRLYERAASNLSTRQENFAALFNSIRDNMYHPKHEWTLSVKEHLSRSLSEEGLIRQSLLSKPNSFLSHPLPECSCKISSLETAKQIKGKDGRVLYGDEHECPKWMQSAGAVGG</sequence>
<organism evidence="14 15">
    <name type="scientific">Hibiscus sabdariffa</name>
    <name type="common">roselle</name>
    <dbReference type="NCBI Taxonomy" id="183260"/>
    <lineage>
        <taxon>Eukaryota</taxon>
        <taxon>Viridiplantae</taxon>
        <taxon>Streptophyta</taxon>
        <taxon>Embryophyta</taxon>
        <taxon>Tracheophyta</taxon>
        <taxon>Spermatophyta</taxon>
        <taxon>Magnoliopsida</taxon>
        <taxon>eudicotyledons</taxon>
        <taxon>Gunneridae</taxon>
        <taxon>Pentapetalae</taxon>
        <taxon>rosids</taxon>
        <taxon>malvids</taxon>
        <taxon>Malvales</taxon>
        <taxon>Malvaceae</taxon>
        <taxon>Malvoideae</taxon>
        <taxon>Hibiscus</taxon>
    </lineage>
</organism>
<dbReference type="Proteomes" id="UP001472677">
    <property type="component" value="Unassembled WGS sequence"/>
</dbReference>
<keyword evidence="11" id="KW-0294">Fucose metabolism</keyword>
<evidence type="ECO:0000256" key="7">
    <source>
        <dbReference type="ARBA" id="ARBA00022968"/>
    </source>
</evidence>
<comment type="similarity">
    <text evidence="3">Belongs to the glycosyltransferase GT106 family.</text>
</comment>
<dbReference type="PANTHER" id="PTHR31741">
    <property type="entry name" value="OS02G0726500 PROTEIN-RELATED"/>
    <property type="match status" value="1"/>
</dbReference>
<dbReference type="EMBL" id="JBBPBM010000139">
    <property type="protein sequence ID" value="KAK8504582.1"/>
    <property type="molecule type" value="Genomic_DNA"/>
</dbReference>
<keyword evidence="7" id="KW-0735">Signal-anchor</keyword>
<dbReference type="InterPro" id="IPR019378">
    <property type="entry name" value="GDP-Fuc_O-FucTrfase"/>
</dbReference>
<evidence type="ECO:0000256" key="6">
    <source>
        <dbReference type="ARBA" id="ARBA00022692"/>
    </source>
</evidence>
<evidence type="ECO:0000256" key="10">
    <source>
        <dbReference type="ARBA" id="ARBA00023180"/>
    </source>
</evidence>
<keyword evidence="5" id="KW-0808">Transferase</keyword>
<evidence type="ECO:0000256" key="11">
    <source>
        <dbReference type="ARBA" id="ARBA00023253"/>
    </source>
</evidence>
<keyword evidence="10" id="KW-0325">Glycoprotein</keyword>
<evidence type="ECO:0000256" key="5">
    <source>
        <dbReference type="ARBA" id="ARBA00022679"/>
    </source>
</evidence>
<accession>A0ABR2BCK2</accession>
<name>A0ABR2BCK2_9ROSI</name>
<keyword evidence="12" id="KW-0119">Carbohydrate metabolism</keyword>
<comment type="caution">
    <text evidence="14">The sequence shown here is derived from an EMBL/GenBank/DDBJ whole genome shotgun (WGS) entry which is preliminary data.</text>
</comment>
<evidence type="ECO:0000313" key="14">
    <source>
        <dbReference type="EMBL" id="KAK8504582.1"/>
    </source>
</evidence>
<proteinExistence type="inferred from homology"/>
<evidence type="ECO:0000256" key="3">
    <source>
        <dbReference type="ARBA" id="ARBA00007737"/>
    </source>
</evidence>
<dbReference type="Pfam" id="PF10250">
    <property type="entry name" value="O-FucT"/>
    <property type="match status" value="1"/>
</dbReference>
<keyword evidence="9" id="KW-0472">Membrane</keyword>
<evidence type="ECO:0000256" key="9">
    <source>
        <dbReference type="ARBA" id="ARBA00023136"/>
    </source>
</evidence>
<keyword evidence="15" id="KW-1185">Reference proteome</keyword>
<keyword evidence="8" id="KW-1133">Transmembrane helix</keyword>
<keyword evidence="6" id="KW-0812">Transmembrane</keyword>
<comment type="subcellular location">
    <subcellularLocation>
        <location evidence="1">Membrane</location>
        <topology evidence="1">Single-pass type II membrane protein</topology>
    </subcellularLocation>
</comment>
<protein>
    <recommendedName>
        <fullName evidence="13">O-fucosyltransferase family protein</fullName>
    </recommendedName>
</protein>
<comment type="pathway">
    <text evidence="2">Glycan metabolism.</text>
</comment>
<dbReference type="PANTHER" id="PTHR31741:SF6">
    <property type="entry name" value="PROTEIN EMBRYO SAC DEVELOPMENT ARREST 30"/>
    <property type="match status" value="1"/>
</dbReference>
<evidence type="ECO:0000256" key="12">
    <source>
        <dbReference type="ARBA" id="ARBA00023277"/>
    </source>
</evidence>
<evidence type="ECO:0000256" key="1">
    <source>
        <dbReference type="ARBA" id="ARBA00004606"/>
    </source>
</evidence>
<keyword evidence="4" id="KW-0328">Glycosyltransferase</keyword>
<evidence type="ECO:0000256" key="2">
    <source>
        <dbReference type="ARBA" id="ARBA00004881"/>
    </source>
</evidence>